<dbReference type="PROSITE" id="PS01124">
    <property type="entry name" value="HTH_ARAC_FAMILY_2"/>
    <property type="match status" value="1"/>
</dbReference>
<name>A0ABU1TFL7_9SPHI</name>
<keyword evidence="1" id="KW-0805">Transcription regulation</keyword>
<accession>A0ABU1TFL7</accession>
<evidence type="ECO:0000256" key="3">
    <source>
        <dbReference type="ARBA" id="ARBA00023163"/>
    </source>
</evidence>
<evidence type="ECO:0000313" key="5">
    <source>
        <dbReference type="EMBL" id="MDR6944212.1"/>
    </source>
</evidence>
<keyword evidence="2" id="KW-0238">DNA-binding</keyword>
<dbReference type="PANTHER" id="PTHR43280:SF32">
    <property type="entry name" value="TRANSCRIPTIONAL REGULATORY PROTEIN"/>
    <property type="match status" value="1"/>
</dbReference>
<comment type="caution">
    <text evidence="5">The sequence shown here is derived from an EMBL/GenBank/DDBJ whole genome shotgun (WGS) entry which is preliminary data.</text>
</comment>
<feature type="domain" description="HTH araC/xylS-type" evidence="4">
    <location>
        <begin position="219"/>
        <end position="317"/>
    </location>
</feature>
<gene>
    <name evidence="5" type="ORF">J2W55_004072</name>
</gene>
<evidence type="ECO:0000259" key="4">
    <source>
        <dbReference type="PROSITE" id="PS01124"/>
    </source>
</evidence>
<protein>
    <submittedName>
        <fullName evidence="5">AraC-like DNA-binding protein</fullName>
    </submittedName>
</protein>
<evidence type="ECO:0000256" key="2">
    <source>
        <dbReference type="ARBA" id="ARBA00023125"/>
    </source>
</evidence>
<dbReference type="SUPFAM" id="SSF51215">
    <property type="entry name" value="Regulatory protein AraC"/>
    <property type="match status" value="1"/>
</dbReference>
<dbReference type="Pfam" id="PF12833">
    <property type="entry name" value="HTH_18"/>
    <property type="match status" value="1"/>
</dbReference>
<dbReference type="EMBL" id="JAVDUU010000004">
    <property type="protein sequence ID" value="MDR6944212.1"/>
    <property type="molecule type" value="Genomic_DNA"/>
</dbReference>
<dbReference type="Gene3D" id="1.10.10.60">
    <property type="entry name" value="Homeodomain-like"/>
    <property type="match status" value="1"/>
</dbReference>
<dbReference type="InterPro" id="IPR018060">
    <property type="entry name" value="HTH_AraC"/>
</dbReference>
<dbReference type="SUPFAM" id="SSF46689">
    <property type="entry name" value="Homeodomain-like"/>
    <property type="match status" value="1"/>
</dbReference>
<keyword evidence="6" id="KW-1185">Reference proteome</keyword>
<reference evidence="5 6" key="1">
    <citation type="submission" date="2023-07" db="EMBL/GenBank/DDBJ databases">
        <title>Sorghum-associated microbial communities from plants grown in Nebraska, USA.</title>
        <authorList>
            <person name="Schachtman D."/>
        </authorList>
    </citation>
    <scope>NUCLEOTIDE SEQUENCE [LARGE SCALE GENOMIC DNA]</scope>
    <source>
        <strain evidence="5 6">3262</strain>
    </source>
</reference>
<dbReference type="InterPro" id="IPR009057">
    <property type="entry name" value="Homeodomain-like_sf"/>
</dbReference>
<dbReference type="Proteomes" id="UP001247620">
    <property type="component" value="Unassembled WGS sequence"/>
</dbReference>
<organism evidence="5 6">
    <name type="scientific">Mucilaginibacter pocheonensis</name>
    <dbReference type="NCBI Taxonomy" id="398050"/>
    <lineage>
        <taxon>Bacteria</taxon>
        <taxon>Pseudomonadati</taxon>
        <taxon>Bacteroidota</taxon>
        <taxon>Sphingobacteriia</taxon>
        <taxon>Sphingobacteriales</taxon>
        <taxon>Sphingobacteriaceae</taxon>
        <taxon>Mucilaginibacter</taxon>
    </lineage>
</organism>
<evidence type="ECO:0000256" key="1">
    <source>
        <dbReference type="ARBA" id="ARBA00023015"/>
    </source>
</evidence>
<proteinExistence type="predicted"/>
<keyword evidence="3" id="KW-0804">Transcription</keyword>
<dbReference type="InterPro" id="IPR037923">
    <property type="entry name" value="HTH-like"/>
</dbReference>
<dbReference type="PANTHER" id="PTHR43280">
    <property type="entry name" value="ARAC-FAMILY TRANSCRIPTIONAL REGULATOR"/>
    <property type="match status" value="1"/>
</dbReference>
<dbReference type="RefSeq" id="WP_310099859.1">
    <property type="nucleotide sequence ID" value="NZ_JAVDUU010000004.1"/>
</dbReference>
<sequence>MIYGIKGKEMSLFGTIAVITLLLRYKLIQVKSIHQYNFYRKKYGIDLSIDVVAIKDFKKYIEKNRTHRLSYFDLTFIVEGNEELVINDSKMIVKRGDIICSIPGQVWRWQENTKLEGYALVFEEDFLLSFFMDRYFLRNLSYLQVHRPSPLLTAKEDQFEILLQHLNSLRSEILKRADCNTDILRALLYLILSLLQNCELKALKNSEQKQVIIINRYIESFTSLVDANFMTRRDLSFYADKLFITTNYLNKTAKEVLGSTAKKYILNKTIRESKNLLNYTSLSIAEISDRLHIETPSYFVRMFRKHTGMTPKAFRNNS</sequence>
<dbReference type="SMART" id="SM00342">
    <property type="entry name" value="HTH_ARAC"/>
    <property type="match status" value="1"/>
</dbReference>
<evidence type="ECO:0000313" key="6">
    <source>
        <dbReference type="Proteomes" id="UP001247620"/>
    </source>
</evidence>